<gene>
    <name evidence="1" type="ORF">CEXT_706911</name>
</gene>
<reference evidence="1 2" key="1">
    <citation type="submission" date="2021-06" db="EMBL/GenBank/DDBJ databases">
        <title>Caerostris extrusa draft genome.</title>
        <authorList>
            <person name="Kono N."/>
            <person name="Arakawa K."/>
        </authorList>
    </citation>
    <scope>NUCLEOTIDE SEQUENCE [LARGE SCALE GENOMIC DNA]</scope>
</reference>
<name>A0AAV4PQ85_CAEEX</name>
<accession>A0AAV4PQ85</accession>
<organism evidence="1 2">
    <name type="scientific">Caerostris extrusa</name>
    <name type="common">Bark spider</name>
    <name type="synonym">Caerostris bankana</name>
    <dbReference type="NCBI Taxonomy" id="172846"/>
    <lineage>
        <taxon>Eukaryota</taxon>
        <taxon>Metazoa</taxon>
        <taxon>Ecdysozoa</taxon>
        <taxon>Arthropoda</taxon>
        <taxon>Chelicerata</taxon>
        <taxon>Arachnida</taxon>
        <taxon>Araneae</taxon>
        <taxon>Araneomorphae</taxon>
        <taxon>Entelegynae</taxon>
        <taxon>Araneoidea</taxon>
        <taxon>Araneidae</taxon>
        <taxon>Caerostris</taxon>
    </lineage>
</organism>
<proteinExistence type="predicted"/>
<evidence type="ECO:0000313" key="2">
    <source>
        <dbReference type="Proteomes" id="UP001054945"/>
    </source>
</evidence>
<comment type="caution">
    <text evidence="1">The sequence shown here is derived from an EMBL/GenBank/DDBJ whole genome shotgun (WGS) entry which is preliminary data.</text>
</comment>
<keyword evidence="2" id="KW-1185">Reference proteome</keyword>
<dbReference type="AlphaFoldDB" id="A0AAV4PQ85"/>
<evidence type="ECO:0000313" key="1">
    <source>
        <dbReference type="EMBL" id="GIX98839.1"/>
    </source>
</evidence>
<dbReference type="EMBL" id="BPLR01004968">
    <property type="protein sequence ID" value="GIX98839.1"/>
    <property type="molecule type" value="Genomic_DNA"/>
</dbReference>
<sequence length="84" mass="9447">MTKGKVDGWCRRGLELMLHLHLKRERSPPLIAAVAQSQSPIRSLPGGTLVTWNQFWIPADCSRLFPPSPPTILKTPLKMHICYG</sequence>
<dbReference type="Proteomes" id="UP001054945">
    <property type="component" value="Unassembled WGS sequence"/>
</dbReference>
<protein>
    <submittedName>
        <fullName evidence="1">Uncharacterized protein</fullName>
    </submittedName>
</protein>